<sequence length="423" mass="48597">MYNFNDLFNFDRQQAAIFLVDTVKNGELKLMHPTKSIVTYCRQSSRYRKANILLFSDENLQNQWYLVQIYNLVDGYICDEDVFNPLGAGELSELHKILQDTNNLFDLKSANTKVDGFLFSQERPYHYIYDQFVSYFYLSEIDNIDQYAFTDKLCFYRELPDNKELLTANQNGCYLFPCTKGSIYNDKSANSMHHFIRSNSAKIESKSSLTLWVGITAQKRSWLEQTDGLCNIAIELSKHYPSITVLVDGWTSLAGGIPDSIKDIARDNAVFDAISTKLSSHDKVELVNLIGKDYKYKVGYALSADAYIANSGAGSMVPLMFASKKGVLHSNGQLYTFENAYDQRTILVPKNKIYSEKKSKDSGIYSIDWKVMYNLLASLLEIDERLTEVTGHRSKHYFNIKKFIFKKSIQIETFLKKIKFKIS</sequence>
<comment type="caution">
    <text evidence="1">The sequence shown here is derived from an EMBL/GenBank/DDBJ whole genome shotgun (WGS) entry which is preliminary data.</text>
</comment>
<dbReference type="Proteomes" id="UP001295462">
    <property type="component" value="Unassembled WGS sequence"/>
</dbReference>
<accession>A0AAU9QW12</accession>
<reference evidence="1" key="1">
    <citation type="submission" date="2022-01" db="EMBL/GenBank/DDBJ databases">
        <authorList>
            <person name="Lagorce A."/>
        </authorList>
    </citation>
    <scope>NUCLEOTIDE SEQUENCE</scope>
    <source>
        <strain evidence="1">Th15_F1_A12</strain>
    </source>
</reference>
<proteinExistence type="predicted"/>
<gene>
    <name evidence="1" type="ORF">THF1A12_60139</name>
</gene>
<evidence type="ECO:0000313" key="1">
    <source>
        <dbReference type="EMBL" id="CAH1602703.1"/>
    </source>
</evidence>
<name>A0AAU9QW12_9VIBR</name>
<dbReference type="RefSeq" id="WP_409590209.1">
    <property type="nucleotide sequence ID" value="NZ_CAKMTZ010000126.1"/>
</dbReference>
<protein>
    <submittedName>
        <fullName evidence="1">Uncharacterized protein</fullName>
    </submittedName>
</protein>
<organism evidence="1 2">
    <name type="scientific">Vibrio jasicida</name>
    <dbReference type="NCBI Taxonomy" id="766224"/>
    <lineage>
        <taxon>Bacteria</taxon>
        <taxon>Pseudomonadati</taxon>
        <taxon>Pseudomonadota</taxon>
        <taxon>Gammaproteobacteria</taxon>
        <taxon>Vibrionales</taxon>
        <taxon>Vibrionaceae</taxon>
        <taxon>Vibrio</taxon>
    </lineage>
</organism>
<evidence type="ECO:0000313" key="2">
    <source>
        <dbReference type="Proteomes" id="UP001295462"/>
    </source>
</evidence>
<dbReference type="EMBL" id="CAKMUD010000116">
    <property type="protein sequence ID" value="CAH1602703.1"/>
    <property type="molecule type" value="Genomic_DNA"/>
</dbReference>
<dbReference type="AlphaFoldDB" id="A0AAU9QW12"/>